<dbReference type="EMBL" id="CADIKH010000024">
    <property type="protein sequence ID" value="CAB3764326.1"/>
    <property type="molecule type" value="Genomic_DNA"/>
</dbReference>
<evidence type="ECO:0000256" key="2">
    <source>
        <dbReference type="RuleBase" id="RU000461"/>
    </source>
</evidence>
<dbReference type="SUPFAM" id="SSF48264">
    <property type="entry name" value="Cytochrome P450"/>
    <property type="match status" value="1"/>
</dbReference>
<dbReference type="Gene3D" id="1.10.630.10">
    <property type="entry name" value="Cytochrome P450"/>
    <property type="match status" value="1"/>
</dbReference>
<evidence type="ECO:0000256" key="1">
    <source>
        <dbReference type="ARBA" id="ARBA00010617"/>
    </source>
</evidence>
<dbReference type="PANTHER" id="PTHR46696:SF1">
    <property type="entry name" value="CYTOCHROME P450 YJIB-RELATED"/>
    <property type="match status" value="1"/>
</dbReference>
<dbReference type="Pfam" id="PF00067">
    <property type="entry name" value="p450"/>
    <property type="match status" value="1"/>
</dbReference>
<accession>A0A6J5EGD3</accession>
<keyword evidence="2" id="KW-0349">Heme</keyword>
<dbReference type="RefSeq" id="WP_246356015.1">
    <property type="nucleotide sequence ID" value="NZ_CADIKH010000024.1"/>
</dbReference>
<keyword evidence="2" id="KW-0479">Metal-binding</keyword>
<dbReference type="InterPro" id="IPR036396">
    <property type="entry name" value="Cyt_P450_sf"/>
</dbReference>
<dbReference type="GO" id="GO:0020037">
    <property type="term" value="F:heme binding"/>
    <property type="evidence" value="ECO:0007669"/>
    <property type="project" value="InterPro"/>
</dbReference>
<keyword evidence="2 3" id="KW-0560">Oxidoreductase</keyword>
<keyword evidence="2" id="KW-0408">Iron</keyword>
<name>A0A6J5EGD3_9BURK</name>
<dbReference type="InterPro" id="IPR002397">
    <property type="entry name" value="Cyt_P450_B"/>
</dbReference>
<organism evidence="3 4">
    <name type="scientific">Paraburkholderia humisilvae</name>
    <dbReference type="NCBI Taxonomy" id="627669"/>
    <lineage>
        <taxon>Bacteria</taxon>
        <taxon>Pseudomonadati</taxon>
        <taxon>Pseudomonadota</taxon>
        <taxon>Betaproteobacteria</taxon>
        <taxon>Burkholderiales</taxon>
        <taxon>Burkholderiaceae</taxon>
        <taxon>Paraburkholderia</taxon>
    </lineage>
</organism>
<dbReference type="PANTHER" id="PTHR46696">
    <property type="entry name" value="P450, PUTATIVE (EUROFUNG)-RELATED"/>
    <property type="match status" value="1"/>
</dbReference>
<keyword evidence="2" id="KW-0503">Monooxygenase</keyword>
<gene>
    <name evidence="3" type="primary">bioI_1</name>
    <name evidence="3" type="ORF">LMG29542_04859</name>
</gene>
<dbReference type="InterPro" id="IPR001128">
    <property type="entry name" value="Cyt_P450"/>
</dbReference>
<evidence type="ECO:0000313" key="3">
    <source>
        <dbReference type="EMBL" id="CAB3764326.1"/>
    </source>
</evidence>
<sequence length="395" mass="42754">MMDDAKLANGSMIPSILGSGEGDPYPLYDALRESGGVYRDPQGTWLVAGHALVMQVLRDRDGIFLTQPLGDEFVCARGSFQRHSGGEHARLRDAMAPLFRRAPIESLRSSINREASSLIRMSAAAGEFELSAIALVLAVQTVCGLLGIARRDAATWLGACVSASSFLVEPVVTDAMCAELMPGLDRFMALVRNFVDDVERHGAPDHPIRPLLEFEAQGVLSRDELLDNLVVLFVAGFGTTARAMCGTVVLALQQRCIWEACVKDRGAVSKVVRELMRLDGVAHGVLRYPSRDIELGGQRIGRGDPMLLLLASANRDPHAFVHPETIDLTRSAADNLSFGAGAHACIGRALGMIGVEAVWHALLDTMPAAVLDFERLRRYQGGVVHGYADVWLRSS</sequence>
<dbReference type="Proteomes" id="UP000494363">
    <property type="component" value="Unassembled WGS sequence"/>
</dbReference>
<comment type="similarity">
    <text evidence="1 2">Belongs to the cytochrome P450 family.</text>
</comment>
<dbReference type="AlphaFoldDB" id="A0A6J5EGD3"/>
<dbReference type="GO" id="GO:0016705">
    <property type="term" value="F:oxidoreductase activity, acting on paired donors, with incorporation or reduction of molecular oxygen"/>
    <property type="evidence" value="ECO:0007669"/>
    <property type="project" value="InterPro"/>
</dbReference>
<dbReference type="PROSITE" id="PS00086">
    <property type="entry name" value="CYTOCHROME_P450"/>
    <property type="match status" value="1"/>
</dbReference>
<dbReference type="GO" id="GO:0005506">
    <property type="term" value="F:iron ion binding"/>
    <property type="evidence" value="ECO:0007669"/>
    <property type="project" value="InterPro"/>
</dbReference>
<proteinExistence type="inferred from homology"/>
<dbReference type="EC" id="1.14.14.46" evidence="3"/>
<keyword evidence="4" id="KW-1185">Reference proteome</keyword>
<dbReference type="InterPro" id="IPR017972">
    <property type="entry name" value="Cyt_P450_CS"/>
</dbReference>
<dbReference type="GO" id="GO:0004497">
    <property type="term" value="F:monooxygenase activity"/>
    <property type="evidence" value="ECO:0007669"/>
    <property type="project" value="UniProtKB-KW"/>
</dbReference>
<reference evidence="3 4" key="1">
    <citation type="submission" date="2020-04" db="EMBL/GenBank/DDBJ databases">
        <authorList>
            <person name="De Canck E."/>
        </authorList>
    </citation>
    <scope>NUCLEOTIDE SEQUENCE [LARGE SCALE GENOMIC DNA]</scope>
    <source>
        <strain evidence="3 4">LMG 29542</strain>
    </source>
</reference>
<evidence type="ECO:0000313" key="4">
    <source>
        <dbReference type="Proteomes" id="UP000494363"/>
    </source>
</evidence>
<protein>
    <submittedName>
        <fullName evidence="3">Biotin biosynthesis cytochrome P450</fullName>
        <ecNumber evidence="3">1.14.14.46</ecNumber>
    </submittedName>
</protein>
<dbReference type="PRINTS" id="PR00359">
    <property type="entry name" value="BP450"/>
</dbReference>